<sequence>MLWTLSSVTQFTTTFRPSFGMPMKELLECKHLMEWIEFEKGLIGEEELARKFFIDGRGFDLEGLKECIR</sequence>
<dbReference type="EMBL" id="JBANAX010000647">
    <property type="protein sequence ID" value="KAL1199391.1"/>
    <property type="molecule type" value="Genomic_DNA"/>
</dbReference>
<keyword evidence="2" id="KW-1185">Reference proteome</keyword>
<comment type="caution">
    <text evidence="1">The sequence shown here is derived from an EMBL/GenBank/DDBJ whole genome shotgun (WGS) entry which is preliminary data.</text>
</comment>
<keyword evidence="1" id="KW-0378">Hydrolase</keyword>
<gene>
    <name evidence="1" type="ORF">V5N11_015772</name>
</gene>
<dbReference type="PANTHER" id="PTHR43611:SF3">
    <property type="entry name" value="FLAVIN MONONUCLEOTIDE HYDROLASE 1, CHLOROPLATIC"/>
    <property type="match status" value="1"/>
</dbReference>
<dbReference type="Proteomes" id="UP001558713">
    <property type="component" value="Unassembled WGS sequence"/>
</dbReference>
<organism evidence="1 2">
    <name type="scientific">Cardamine amara subsp. amara</name>
    <dbReference type="NCBI Taxonomy" id="228776"/>
    <lineage>
        <taxon>Eukaryota</taxon>
        <taxon>Viridiplantae</taxon>
        <taxon>Streptophyta</taxon>
        <taxon>Embryophyta</taxon>
        <taxon>Tracheophyta</taxon>
        <taxon>Spermatophyta</taxon>
        <taxon>Magnoliopsida</taxon>
        <taxon>eudicotyledons</taxon>
        <taxon>Gunneridae</taxon>
        <taxon>Pentapetalae</taxon>
        <taxon>rosids</taxon>
        <taxon>malvids</taxon>
        <taxon>Brassicales</taxon>
        <taxon>Brassicaceae</taxon>
        <taxon>Cardamineae</taxon>
        <taxon>Cardamine</taxon>
    </lineage>
</organism>
<dbReference type="GO" id="GO:0016787">
    <property type="term" value="F:hydrolase activity"/>
    <property type="evidence" value="ECO:0007669"/>
    <property type="project" value="UniProtKB-KW"/>
</dbReference>
<accession>A0ABD0ZXP8</accession>
<evidence type="ECO:0000313" key="1">
    <source>
        <dbReference type="EMBL" id="KAL1199391.1"/>
    </source>
</evidence>
<name>A0ABD0ZXP8_CARAN</name>
<evidence type="ECO:0000313" key="2">
    <source>
        <dbReference type="Proteomes" id="UP001558713"/>
    </source>
</evidence>
<reference evidence="1 2" key="1">
    <citation type="submission" date="2024-04" db="EMBL/GenBank/DDBJ databases">
        <title>Genome assembly C_amara_ONT_v2.</title>
        <authorList>
            <person name="Yant L."/>
            <person name="Moore C."/>
            <person name="Slenker M."/>
        </authorList>
    </citation>
    <scope>NUCLEOTIDE SEQUENCE [LARGE SCALE GENOMIC DNA]</scope>
    <source>
        <tissue evidence="1">Leaf</tissue>
    </source>
</reference>
<protein>
    <submittedName>
        <fullName evidence="1">Flavin mononucleotide hydrolase 1, chloroplatic</fullName>
    </submittedName>
</protein>
<dbReference type="AlphaFoldDB" id="A0ABD0ZXP8"/>
<dbReference type="PANTHER" id="PTHR43611">
    <property type="entry name" value="ALPHA-D-GLUCOSE 1-PHOSPHATE PHOSPHATASE"/>
    <property type="match status" value="1"/>
</dbReference>
<proteinExistence type="predicted"/>